<dbReference type="OrthoDB" id="6407006at2759"/>
<dbReference type="Proteomes" id="UP001153737">
    <property type="component" value="Chromosome 4"/>
</dbReference>
<dbReference type="InterPro" id="IPR001314">
    <property type="entry name" value="Peptidase_S1A"/>
</dbReference>
<dbReference type="Pfam" id="PF00089">
    <property type="entry name" value="Trypsin"/>
    <property type="match status" value="1"/>
</dbReference>
<dbReference type="SMART" id="SM00020">
    <property type="entry name" value="Tryp_SPc"/>
    <property type="match status" value="1"/>
</dbReference>
<dbReference type="InterPro" id="IPR001254">
    <property type="entry name" value="Trypsin_dom"/>
</dbReference>
<gene>
    <name evidence="4" type="ORF">PHAECO_LOCUS7941</name>
</gene>
<organism evidence="4 5">
    <name type="scientific">Phaedon cochleariae</name>
    <name type="common">Mustard beetle</name>
    <dbReference type="NCBI Taxonomy" id="80249"/>
    <lineage>
        <taxon>Eukaryota</taxon>
        <taxon>Metazoa</taxon>
        <taxon>Ecdysozoa</taxon>
        <taxon>Arthropoda</taxon>
        <taxon>Hexapoda</taxon>
        <taxon>Insecta</taxon>
        <taxon>Pterygota</taxon>
        <taxon>Neoptera</taxon>
        <taxon>Endopterygota</taxon>
        <taxon>Coleoptera</taxon>
        <taxon>Polyphaga</taxon>
        <taxon>Cucujiformia</taxon>
        <taxon>Chrysomeloidea</taxon>
        <taxon>Chrysomelidae</taxon>
        <taxon>Chrysomelinae</taxon>
        <taxon>Chrysomelini</taxon>
        <taxon>Phaedon</taxon>
    </lineage>
</organism>
<dbReference type="GO" id="GO:0006508">
    <property type="term" value="P:proteolysis"/>
    <property type="evidence" value="ECO:0007669"/>
    <property type="project" value="InterPro"/>
</dbReference>
<feature type="domain" description="Peptidase S1" evidence="3">
    <location>
        <begin position="158"/>
        <end position="401"/>
    </location>
</feature>
<evidence type="ECO:0000256" key="2">
    <source>
        <dbReference type="SAM" id="SignalP"/>
    </source>
</evidence>
<evidence type="ECO:0000259" key="3">
    <source>
        <dbReference type="PROSITE" id="PS50240"/>
    </source>
</evidence>
<dbReference type="AlphaFoldDB" id="A0A9P0DPU4"/>
<protein>
    <recommendedName>
        <fullName evidence="3">Peptidase S1 domain-containing protein</fullName>
    </recommendedName>
</protein>
<feature type="signal peptide" evidence="2">
    <location>
        <begin position="1"/>
        <end position="16"/>
    </location>
</feature>
<reference evidence="4" key="2">
    <citation type="submission" date="2022-10" db="EMBL/GenBank/DDBJ databases">
        <authorList>
            <consortium name="ENA_rothamsted_submissions"/>
            <consortium name="culmorum"/>
            <person name="King R."/>
        </authorList>
    </citation>
    <scope>NUCLEOTIDE SEQUENCE</scope>
</reference>
<dbReference type="SUPFAM" id="SSF50494">
    <property type="entry name" value="Trypsin-like serine proteases"/>
    <property type="match status" value="1"/>
</dbReference>
<dbReference type="PRINTS" id="PR00722">
    <property type="entry name" value="CHYMOTRYPSIN"/>
</dbReference>
<proteinExistence type="predicted"/>
<dbReference type="InterPro" id="IPR033116">
    <property type="entry name" value="TRYPSIN_SER"/>
</dbReference>
<dbReference type="CDD" id="cd00190">
    <property type="entry name" value="Tryp_SPc"/>
    <property type="match status" value="1"/>
</dbReference>
<dbReference type="EMBL" id="OU896710">
    <property type="protein sequence ID" value="CAH1163494.1"/>
    <property type="molecule type" value="Genomic_DNA"/>
</dbReference>
<keyword evidence="5" id="KW-1185">Reference proteome</keyword>
<dbReference type="InterPro" id="IPR043504">
    <property type="entry name" value="Peptidase_S1_PA_chymotrypsin"/>
</dbReference>
<dbReference type="PANTHER" id="PTHR24253">
    <property type="entry name" value="TRANSMEMBRANE PROTEASE SERINE"/>
    <property type="match status" value="1"/>
</dbReference>
<evidence type="ECO:0000256" key="1">
    <source>
        <dbReference type="ARBA" id="ARBA00023157"/>
    </source>
</evidence>
<dbReference type="GO" id="GO:0004252">
    <property type="term" value="F:serine-type endopeptidase activity"/>
    <property type="evidence" value="ECO:0007669"/>
    <property type="project" value="InterPro"/>
</dbReference>
<feature type="chain" id="PRO_5040235758" description="Peptidase S1 domain-containing protein" evidence="2">
    <location>
        <begin position="17"/>
        <end position="404"/>
    </location>
</feature>
<dbReference type="PROSITE" id="PS50240">
    <property type="entry name" value="TRYPSIN_DOM"/>
    <property type="match status" value="1"/>
</dbReference>
<dbReference type="Gene3D" id="2.40.10.10">
    <property type="entry name" value="Trypsin-like serine proteases"/>
    <property type="match status" value="1"/>
</dbReference>
<name>A0A9P0DPU4_PHACE</name>
<dbReference type="PANTHER" id="PTHR24253:SF63">
    <property type="entry name" value="PEPTIDASE S1 DOMAIN-CONTAINING PROTEIN"/>
    <property type="match status" value="1"/>
</dbReference>
<dbReference type="PROSITE" id="PS00135">
    <property type="entry name" value="TRYPSIN_SER"/>
    <property type="match status" value="1"/>
</dbReference>
<evidence type="ECO:0000313" key="4">
    <source>
        <dbReference type="EMBL" id="CAH1163494.1"/>
    </source>
</evidence>
<accession>A0A9P0DPU4</accession>
<dbReference type="InterPro" id="IPR009003">
    <property type="entry name" value="Peptidase_S1_PA"/>
</dbReference>
<keyword evidence="1" id="KW-1015">Disulfide bond</keyword>
<evidence type="ECO:0000313" key="5">
    <source>
        <dbReference type="Proteomes" id="UP001153737"/>
    </source>
</evidence>
<reference evidence="4" key="1">
    <citation type="submission" date="2022-01" db="EMBL/GenBank/DDBJ databases">
        <authorList>
            <person name="King R."/>
        </authorList>
    </citation>
    <scope>NUCLEOTIDE SEQUENCE</scope>
</reference>
<dbReference type="FunFam" id="2.40.10.10:FF:000072">
    <property type="entry name" value="CLIP-domain serine protease"/>
    <property type="match status" value="1"/>
</dbReference>
<sequence>MRFILLVFMCIVQVRAIFNIRDFLPKITWNTRDGNEDDFAGYYEKGISVTGRVFVTMFGYPSRCEKRGLYHSCTLSFACWMVGGSSQFGCGASPWIVACCVTAKKPLNDIPPSKNDNERLELREASSTVLQKRIDDSGYEEDDDDCGISTDRLFSKRIIGGKKAFFGQFPWQAYIKILSYQCGGVLVSRKFVATAAHCIITAKLKDVLVYLGELDTQDTGNVEEFAPAELHRVRKRIIHPKFRYRITQPDRFDLALLELVTEAGNFFHISPICLPDGDMKLTGRNAVVAGWGKVQSSNELMGTNILRSATVPILDIRECMTWHKTRRITVDLHLEMLCAGHKNGKHDACLGDSGGPLIVLEEGRWTLAGITSAGFGCGEPHQPGIYHKIPVTAQWIKRIIKTID</sequence>
<keyword evidence="2" id="KW-0732">Signal</keyword>